<evidence type="ECO:0000259" key="1">
    <source>
        <dbReference type="Pfam" id="PF26640"/>
    </source>
</evidence>
<keyword evidence="3" id="KW-1185">Reference proteome</keyword>
<dbReference type="AlphaFoldDB" id="A0AAN7BN17"/>
<dbReference type="Pfam" id="PF26640">
    <property type="entry name" value="DUF8212"/>
    <property type="match status" value="1"/>
</dbReference>
<dbReference type="InterPro" id="IPR058525">
    <property type="entry name" value="DUF8212"/>
</dbReference>
<evidence type="ECO:0000313" key="2">
    <source>
        <dbReference type="EMBL" id="KAK4226315.1"/>
    </source>
</evidence>
<name>A0AAN7BN17_9PEZI</name>
<protein>
    <recommendedName>
        <fullName evidence="1">DUF8212 domain-containing protein</fullName>
    </recommendedName>
</protein>
<dbReference type="Proteomes" id="UP001301958">
    <property type="component" value="Unassembled WGS sequence"/>
</dbReference>
<accession>A0AAN7BN17</accession>
<sequence>MPLLYGEGSKAFQRLQHEIMRTTNDCTLLAWGYGQIKPLRFSASAPDMDFLFAEPPLAKPMLAQSPDDFALAGDLVPYRIGTFQRPIFSLSDRINNQFAHQGRSSLRPYQVWDFRMHVQPKPQLSHHSLPS</sequence>
<reference evidence="2" key="1">
    <citation type="journal article" date="2023" name="Mol. Phylogenet. Evol.">
        <title>Genome-scale phylogeny and comparative genomics of the fungal order Sordariales.</title>
        <authorList>
            <person name="Hensen N."/>
            <person name="Bonometti L."/>
            <person name="Westerberg I."/>
            <person name="Brannstrom I.O."/>
            <person name="Guillou S."/>
            <person name="Cros-Aarteil S."/>
            <person name="Calhoun S."/>
            <person name="Haridas S."/>
            <person name="Kuo A."/>
            <person name="Mondo S."/>
            <person name="Pangilinan J."/>
            <person name="Riley R."/>
            <person name="LaButti K."/>
            <person name="Andreopoulos B."/>
            <person name="Lipzen A."/>
            <person name="Chen C."/>
            <person name="Yan M."/>
            <person name="Daum C."/>
            <person name="Ng V."/>
            <person name="Clum A."/>
            <person name="Steindorff A."/>
            <person name="Ohm R.A."/>
            <person name="Martin F."/>
            <person name="Silar P."/>
            <person name="Natvig D.O."/>
            <person name="Lalanne C."/>
            <person name="Gautier V."/>
            <person name="Ament-Velasquez S.L."/>
            <person name="Kruys A."/>
            <person name="Hutchinson M.I."/>
            <person name="Powell A.J."/>
            <person name="Barry K."/>
            <person name="Miller A.N."/>
            <person name="Grigoriev I.V."/>
            <person name="Debuchy R."/>
            <person name="Gladieux P."/>
            <person name="Hiltunen Thoren M."/>
            <person name="Johannesson H."/>
        </authorList>
    </citation>
    <scope>NUCLEOTIDE SEQUENCE</scope>
    <source>
        <strain evidence="2">CBS 990.96</strain>
    </source>
</reference>
<evidence type="ECO:0000313" key="3">
    <source>
        <dbReference type="Proteomes" id="UP001301958"/>
    </source>
</evidence>
<feature type="domain" description="DUF8212" evidence="1">
    <location>
        <begin position="10"/>
        <end position="75"/>
    </location>
</feature>
<comment type="caution">
    <text evidence="2">The sequence shown here is derived from an EMBL/GenBank/DDBJ whole genome shotgun (WGS) entry which is preliminary data.</text>
</comment>
<organism evidence="2 3">
    <name type="scientific">Podospora fimiseda</name>
    <dbReference type="NCBI Taxonomy" id="252190"/>
    <lineage>
        <taxon>Eukaryota</taxon>
        <taxon>Fungi</taxon>
        <taxon>Dikarya</taxon>
        <taxon>Ascomycota</taxon>
        <taxon>Pezizomycotina</taxon>
        <taxon>Sordariomycetes</taxon>
        <taxon>Sordariomycetidae</taxon>
        <taxon>Sordariales</taxon>
        <taxon>Podosporaceae</taxon>
        <taxon>Podospora</taxon>
    </lineage>
</organism>
<reference evidence="2" key="2">
    <citation type="submission" date="2023-05" db="EMBL/GenBank/DDBJ databases">
        <authorList>
            <consortium name="Lawrence Berkeley National Laboratory"/>
            <person name="Steindorff A."/>
            <person name="Hensen N."/>
            <person name="Bonometti L."/>
            <person name="Westerberg I."/>
            <person name="Brannstrom I.O."/>
            <person name="Guillou S."/>
            <person name="Cros-Aarteil S."/>
            <person name="Calhoun S."/>
            <person name="Haridas S."/>
            <person name="Kuo A."/>
            <person name="Mondo S."/>
            <person name="Pangilinan J."/>
            <person name="Riley R."/>
            <person name="Labutti K."/>
            <person name="Andreopoulos B."/>
            <person name="Lipzen A."/>
            <person name="Chen C."/>
            <person name="Yanf M."/>
            <person name="Daum C."/>
            <person name="Ng V."/>
            <person name="Clum A."/>
            <person name="Ohm R."/>
            <person name="Martin F."/>
            <person name="Silar P."/>
            <person name="Natvig D."/>
            <person name="Lalanne C."/>
            <person name="Gautier V."/>
            <person name="Ament-Velasquez S.L."/>
            <person name="Kruys A."/>
            <person name="Hutchinson M.I."/>
            <person name="Powell A.J."/>
            <person name="Barry K."/>
            <person name="Miller A.N."/>
            <person name="Grigoriev I.V."/>
            <person name="Debuchy R."/>
            <person name="Gladieux P."/>
            <person name="Thoren M.H."/>
            <person name="Johannesson H."/>
        </authorList>
    </citation>
    <scope>NUCLEOTIDE SEQUENCE</scope>
    <source>
        <strain evidence="2">CBS 990.96</strain>
    </source>
</reference>
<gene>
    <name evidence="2" type="ORF">QBC38DRAFT_456415</name>
</gene>
<dbReference type="EMBL" id="MU865350">
    <property type="protein sequence ID" value="KAK4226315.1"/>
    <property type="molecule type" value="Genomic_DNA"/>
</dbReference>
<proteinExistence type="predicted"/>